<evidence type="ECO:0000313" key="1">
    <source>
        <dbReference type="EMBL" id="QQK06934.1"/>
    </source>
</evidence>
<accession>A0AC61MR52</accession>
<evidence type="ECO:0000313" key="2">
    <source>
        <dbReference type="Proteomes" id="UP000595814"/>
    </source>
</evidence>
<name>A0AC61MR52_9FIRM</name>
<proteinExistence type="predicted"/>
<reference evidence="1 2" key="1">
    <citation type="journal article" date="2022" name="Int. J. Syst. Evol. Microbiol.">
        <title>Miniphocaeibacter halophilus sp. nov., an ammonium-tolerant acetate-producing bacterium isolated from a biogas system.</title>
        <authorList>
            <person name="Schnurer A."/>
            <person name="Singh A."/>
            <person name="Bi S."/>
            <person name="Qiao W."/>
            <person name="Westerholm M."/>
        </authorList>
    </citation>
    <scope>NUCLEOTIDE SEQUENCE [LARGE SCALE GENOMIC DNA]</scope>
    <source>
        <strain evidence="1 2">AMB_01</strain>
    </source>
</reference>
<protein>
    <submittedName>
        <fullName evidence="1">LTA synthase family protein</fullName>
    </submittedName>
</protein>
<sequence length="489" mass="56089">MIFIKKSIKDYITNTLLIIFSIIIVACIYIKLNFKKQTIEEIIFYLLNDAGQASTAVFITAIIKSIIPLLLLVFGLLFLKNKLFKNKEIFFTLILFLLTMVTFIVTLRVDIFIKNNLQSSNFIEENYVDGRDVNIKFPEKKRNLILIFAESFENSLINKELGGGWDYSIMPEMEELALNNLNFSNNEKIGGFYHTNGSTWTVSGLVAITSGINMKVNMANAYFSNNFMAGAYSLGDILKENGYNLNICMGSAAEFGGKDKYFLNHGDYDIFDYNYAVENGYMKAEDKVWWGFDDSDLFKWSKEETLKLAEENKPFNLIIETANTHFENGYLEENAPNNFNTQYENVHSYSSTQINDYINWVKEQDFYEDTTIVVLGDHLGMQTDFYEDNMTPGYDRTVYNVFINPAINTKNNKNRTITSFDMYPTILASIGAEIEGDRLGLGVNLFSNKKTLSEKNGYDYVNNEVGKNSNFFNQYILGEDYLDVIRIGK</sequence>
<dbReference type="EMBL" id="CP066744">
    <property type="protein sequence ID" value="QQK06934.1"/>
    <property type="molecule type" value="Genomic_DNA"/>
</dbReference>
<organism evidence="1 2">
    <name type="scientific">Miniphocaeibacter halophilus</name>
    <dbReference type="NCBI Taxonomy" id="2931922"/>
    <lineage>
        <taxon>Bacteria</taxon>
        <taxon>Bacillati</taxon>
        <taxon>Bacillota</taxon>
        <taxon>Tissierellia</taxon>
        <taxon>Tissierellales</taxon>
        <taxon>Peptoniphilaceae</taxon>
        <taxon>Miniphocaeibacter</taxon>
    </lineage>
</organism>
<keyword evidence="2" id="KW-1185">Reference proteome</keyword>
<gene>
    <name evidence="1" type="ORF">JFY71_06180</name>
</gene>
<dbReference type="Proteomes" id="UP000595814">
    <property type="component" value="Chromosome"/>
</dbReference>